<sequence length="475" mass="55231">MAVNNLETSRRLIAARIGSFKVYGLNQLLFEGNDVYGSQAFRESQVDRIIHRFEHEGCRRLDPLTWIPCEMLASDLQSIVGNISSTGYFQDLQLPGGWNLHCFQGQHRIAAALHWLDPNDYWWNFEIYDSAQLNDDCRRRLREFDQSPQSFSDGEIFRNIRHYQQRGETDAAGEWLAKWSPTKCREFNRIYYPKESKDAFNSMGEKLDSLLPFPALWKSWFMGTHLPSLKCPEELADSLSEIHQAWQSLTCQTPEHLDPTTLSLLEGRCPRLSLADQEHIKEIFRDGRAFPDVQNYNTRAHLRQAALEYPKVIPSLRTFLENTKYLKAMTDVIKRVLPPKFKGTIRETMLKYYVPPLEPRFQIQTSENDFVEEQASSEYGFWAAYRQLFLFAMRHFFGLTNIQPLALGQTSYKQRFDASEIWRRFKLCAAMVGFVLPGSKSSQSSRLASSIEFTAIHRLLTRLRPPSYLHTTKLV</sequence>
<gene>
    <name evidence="1" type="ORF">N7449_006221</name>
</gene>
<dbReference type="InterPro" id="IPR022198">
    <property type="entry name" value="DUF3723"/>
</dbReference>
<comment type="caution">
    <text evidence="1">The sequence shown here is derived from an EMBL/GenBank/DDBJ whole genome shotgun (WGS) entry which is preliminary data.</text>
</comment>
<reference evidence="1" key="1">
    <citation type="submission" date="2022-11" db="EMBL/GenBank/DDBJ databases">
        <authorList>
            <person name="Petersen C."/>
        </authorList>
    </citation>
    <scope>NUCLEOTIDE SEQUENCE</scope>
    <source>
        <strain evidence="1">IBT 20477</strain>
    </source>
</reference>
<evidence type="ECO:0000313" key="1">
    <source>
        <dbReference type="EMBL" id="KAJ5195742.1"/>
    </source>
</evidence>
<dbReference type="EMBL" id="JAPQKQ010000005">
    <property type="protein sequence ID" value="KAJ5195742.1"/>
    <property type="molecule type" value="Genomic_DNA"/>
</dbReference>
<name>A0A9W9MCZ6_9EURO</name>
<dbReference type="Pfam" id="PF12520">
    <property type="entry name" value="DUF3723"/>
    <property type="match status" value="1"/>
</dbReference>
<dbReference type="AlphaFoldDB" id="A0A9W9MCZ6"/>
<accession>A0A9W9MCZ6</accession>
<dbReference type="OrthoDB" id="4227485at2759"/>
<organism evidence="1 2">
    <name type="scientific">Penicillium cf. viridicatum</name>
    <dbReference type="NCBI Taxonomy" id="2972119"/>
    <lineage>
        <taxon>Eukaryota</taxon>
        <taxon>Fungi</taxon>
        <taxon>Dikarya</taxon>
        <taxon>Ascomycota</taxon>
        <taxon>Pezizomycotina</taxon>
        <taxon>Eurotiomycetes</taxon>
        <taxon>Eurotiomycetidae</taxon>
        <taxon>Eurotiales</taxon>
        <taxon>Aspergillaceae</taxon>
        <taxon>Penicillium</taxon>
    </lineage>
</organism>
<dbReference type="Proteomes" id="UP001150942">
    <property type="component" value="Unassembled WGS sequence"/>
</dbReference>
<keyword evidence="2" id="KW-1185">Reference proteome</keyword>
<evidence type="ECO:0000313" key="2">
    <source>
        <dbReference type="Proteomes" id="UP001150942"/>
    </source>
</evidence>
<reference evidence="1" key="2">
    <citation type="journal article" date="2023" name="IMA Fungus">
        <title>Comparative genomic study of the Penicillium genus elucidates a diverse pangenome and 15 lateral gene transfer events.</title>
        <authorList>
            <person name="Petersen C."/>
            <person name="Sorensen T."/>
            <person name="Nielsen M.R."/>
            <person name="Sondergaard T.E."/>
            <person name="Sorensen J.L."/>
            <person name="Fitzpatrick D.A."/>
            <person name="Frisvad J.C."/>
            <person name="Nielsen K.L."/>
        </authorList>
    </citation>
    <scope>NUCLEOTIDE SEQUENCE</scope>
    <source>
        <strain evidence="1">IBT 20477</strain>
    </source>
</reference>
<proteinExistence type="predicted"/>
<protein>
    <submittedName>
        <fullName evidence="1">Uncharacterized protein</fullName>
    </submittedName>
</protein>